<protein>
    <submittedName>
        <fullName evidence="2">Uncharacterized protein</fullName>
    </submittedName>
</protein>
<feature type="compositionally biased region" description="Basic and acidic residues" evidence="1">
    <location>
        <begin position="263"/>
        <end position="276"/>
    </location>
</feature>
<feature type="compositionally biased region" description="Polar residues" evidence="1">
    <location>
        <begin position="171"/>
        <end position="195"/>
    </location>
</feature>
<sequence length="1680" mass="196266">MNIKPNISDPYRKGVSARHGFQTPVTSIPPWVKSVRENNAIQHHRQTNAALYPQPQVLPAKSFPQQNTNIVTTRAMFYGSVNPPVVKSGQATPRIIPLNEVPRFNVVRPNQFIQPIVSKQIISHPTIHVLQAPGVVKIHPASLNQTPQVVQQQQVPVIPYSASQIATTTNSHNFNQGQWQSTDARTENTYNSQQYPPKDGSHSKFDWDRQQNTASRNDPYHQINYSSQGEQHHGQQSTRNFAFKDQKESTDKTENEYNNYNPTKERAKDTAQDQQRTIRNDYSYHNKPPGIERERETNFRDPESIARNNGSYHNKYADPDRAMEMSNYGAKTQQQAAVRSGYYSHDKHFSNHGKTTETANFQAGATIYQKNTDNPYWEKHDRQKETSSFTSRDHNIRSNVTKTDYTYQTKQDQQYKVHDRPSLYDEQKKQNIIVNPKFYGHQSNEGNLYTNMESNRDQVSLRNEYKNFPQYSYPPIMQAVASETSSMTTAPPNKINSILKNNKNQYETNQETYQKEAQKTDYSQANLYGESYLKDFSCASNPKQVDERVFNKQNLFNQKNSKQNISRGSTSDLRPAVATPFLWKKKDSSNEQSNVIQNVSDQSKDSSESSIGMFHVCVCKTTEEEMAHANYFVKAYNFQDLLSYMSDPMIRTLQRERSLHLKGLDSKLKNDYGASNFHNYSKKFFNTLVEDYCRANNIDISQLRSKDREIEKEKRDKVFLNETKKNAGNQNKAENQIKKRERISKEDARIPWAYLDVAHEMSYDKFQKLFDLRTKLFLQLWKEKKMQKSKALKESRPYLNDLMMKFCKERKINPENLKCKTTFSEAKSMVKWPSLLDTETINKDQEDVQNVRYYKKHLRTIIPFDVMKDLEGDKESLLQQLQRENSRLPERERKWGTAIVYVANRYFRDLLEAFLNKNNFSMYYFIQINDKKQKLLEKRRKEKAALKEEMDEVNWYDVDDGSDEEVEVVEEIPEEDPEEREFWSVEKSTERETSNVNDGLTLDDLPNDYKYRYYNFEEVKMIVNSQKRFKQLNLQMNKYLSQLSGKPGSKYNPELPDNATNDDILNQNLTNVKYYELLKYECDKMGVPLSELDRINLEHYRKNGDKRKVTGTKESQSRQPPGEEIALFGGTSNPSSPSQVKKEKRKLWYFDQNSKAKIHKKNVEKTHSANVQKYNNAVKANKHHQEETSTIEQEETSIATHEETSTATQEEISTATQEEQIEYYTLGILPKDIHIEYQAKKIHYYQKKIQQFGEAESVKQHWKNRSVQYFNELVEIYCSKHNIKLTDVIRNGCFKDEIKKTYKRHHENYDIATTDEGNAKRSKLKKSEEQPNRQKLSTNNTNIELSAGILLVDNPKPISKEECKVEGIQYTYGMDINVYPRSKQPFTHRMIAYSLNEMRGLIPDEVIEECKQKQRIYENRKNEMVKYSSDDTQKAVRKDAMIYFNELIENYCRENNIDMQLFSENRRVRNKIRSDYRQPIQIGFIEDSNDSNQINNDHSKDFGENQSSEIIDQGMTNLVGDEVYDAAYGPPSNQRKHRPPQRTQPQREVMESDKTVHKPIKFGKGVPLKKHNQPFQKEVELPVKKVFPAAQKDKSAKLSQLQKVEKFPIKDEITLSQEEDTGTPEESNDEITDSKESDKAKELELEAKNEKIRLKRSEKEQAYTEKASESSGKARFTSWF</sequence>
<feature type="compositionally biased region" description="Acidic residues" evidence="1">
    <location>
        <begin position="1617"/>
        <end position="1631"/>
    </location>
</feature>
<evidence type="ECO:0000313" key="2">
    <source>
        <dbReference type="EnsemblMetazoa" id="CLYHEMP011216.1"/>
    </source>
</evidence>
<reference evidence="2" key="1">
    <citation type="submission" date="2021-01" db="UniProtKB">
        <authorList>
            <consortium name="EnsemblMetazoa"/>
        </authorList>
    </citation>
    <scope>IDENTIFICATION</scope>
</reference>
<feature type="region of interest" description="Disordered" evidence="1">
    <location>
        <begin position="171"/>
        <end position="276"/>
    </location>
</feature>
<keyword evidence="3" id="KW-1185">Reference proteome</keyword>
<dbReference type="GeneID" id="136803729"/>
<feature type="region of interest" description="Disordered" evidence="1">
    <location>
        <begin position="1608"/>
        <end position="1680"/>
    </location>
</feature>
<evidence type="ECO:0000256" key="1">
    <source>
        <dbReference type="SAM" id="MobiDB-lite"/>
    </source>
</evidence>
<feature type="region of interest" description="Disordered" evidence="1">
    <location>
        <begin position="1309"/>
        <end position="1338"/>
    </location>
</feature>
<feature type="compositionally biased region" description="Basic and acidic residues" evidence="1">
    <location>
        <begin position="199"/>
        <end position="209"/>
    </location>
</feature>
<name>A0A7M5VGW4_9CNID</name>
<feature type="compositionally biased region" description="Basic and acidic residues" evidence="1">
    <location>
        <begin position="242"/>
        <end position="255"/>
    </location>
</feature>
<feature type="compositionally biased region" description="Low complexity" evidence="1">
    <location>
        <begin position="226"/>
        <end position="237"/>
    </location>
</feature>
<feature type="compositionally biased region" description="Basic residues" evidence="1">
    <location>
        <begin position="1557"/>
        <end position="1572"/>
    </location>
</feature>
<proteinExistence type="predicted"/>
<accession>A0A7M5VGW4</accession>
<organism evidence="2 3">
    <name type="scientific">Clytia hemisphaerica</name>
    <dbReference type="NCBI Taxonomy" id="252671"/>
    <lineage>
        <taxon>Eukaryota</taxon>
        <taxon>Metazoa</taxon>
        <taxon>Cnidaria</taxon>
        <taxon>Hydrozoa</taxon>
        <taxon>Hydroidolina</taxon>
        <taxon>Leptothecata</taxon>
        <taxon>Obeliida</taxon>
        <taxon>Clytiidae</taxon>
        <taxon>Clytia</taxon>
    </lineage>
</organism>
<feature type="region of interest" description="Disordered" evidence="1">
    <location>
        <begin position="1180"/>
        <end position="1211"/>
    </location>
</feature>
<dbReference type="EnsemblMetazoa" id="CLYHEMT011216.1">
    <property type="protein sequence ID" value="CLYHEMP011216.1"/>
    <property type="gene ID" value="CLYHEMG011216"/>
</dbReference>
<evidence type="ECO:0000313" key="3">
    <source>
        <dbReference type="Proteomes" id="UP000594262"/>
    </source>
</evidence>
<feature type="region of interest" description="Disordered" evidence="1">
    <location>
        <begin position="1524"/>
        <end position="1573"/>
    </location>
</feature>
<dbReference type="RefSeq" id="XP_066916549.1">
    <property type="nucleotide sequence ID" value="XM_067060448.1"/>
</dbReference>
<feature type="compositionally biased region" description="Basic and acidic residues" evidence="1">
    <location>
        <begin position="1632"/>
        <end position="1668"/>
    </location>
</feature>
<feature type="region of interest" description="Disordered" evidence="1">
    <location>
        <begin position="1103"/>
        <end position="1144"/>
    </location>
</feature>
<feature type="region of interest" description="Disordered" evidence="1">
    <location>
        <begin position="553"/>
        <end position="572"/>
    </location>
</feature>
<dbReference type="Proteomes" id="UP000594262">
    <property type="component" value="Unplaced"/>
</dbReference>
<feature type="compositionally biased region" description="Polar residues" evidence="1">
    <location>
        <begin position="1130"/>
        <end position="1139"/>
    </location>
</feature>